<dbReference type="NCBIfam" id="NF002490">
    <property type="entry name" value="PRK01777.1"/>
    <property type="match status" value="1"/>
</dbReference>
<comment type="similarity">
    <text evidence="1 2">Belongs to the UPF0125 (RnfH) family.</text>
</comment>
<protein>
    <recommendedName>
        <fullName evidence="2">UPF0125 protein PQU95_08760</fullName>
    </recommendedName>
</protein>
<name>A0ABT5IXN3_9NEIS</name>
<dbReference type="PANTHER" id="PTHR37483:SF1">
    <property type="entry name" value="UPF0125 PROTEIN RATB"/>
    <property type="match status" value="1"/>
</dbReference>
<sequence length="101" mass="10850">MTERIAVEVAYALPARQKIVRLTLASGSTALQAVQASGLAAEFADIDMANLKLGIFSKAVKPDALLREGDRVEIYRPLQADPKAVRRQRAEAGLAMKKGGD</sequence>
<dbReference type="PANTHER" id="PTHR37483">
    <property type="entry name" value="UPF0125 PROTEIN RATB"/>
    <property type="match status" value="1"/>
</dbReference>
<dbReference type="RefSeq" id="WP_272751636.1">
    <property type="nucleotide sequence ID" value="NZ_JAQQLF010000009.1"/>
</dbReference>
<dbReference type="InterPro" id="IPR016155">
    <property type="entry name" value="Mopterin_synth/thiamin_S_b"/>
</dbReference>
<gene>
    <name evidence="3" type="ORF">PQU95_08760</name>
</gene>
<evidence type="ECO:0000256" key="1">
    <source>
        <dbReference type="ARBA" id="ARBA00010645"/>
    </source>
</evidence>
<dbReference type="HAMAP" id="MF_00460">
    <property type="entry name" value="UPF0125_RnfH"/>
    <property type="match status" value="1"/>
</dbReference>
<dbReference type="InterPro" id="IPR005346">
    <property type="entry name" value="RnfH"/>
</dbReference>
<accession>A0ABT5IXN3</accession>
<keyword evidence="4" id="KW-1185">Reference proteome</keyword>
<dbReference type="EMBL" id="JAQQLF010000009">
    <property type="protein sequence ID" value="MDC7717298.1"/>
    <property type="molecule type" value="Genomic_DNA"/>
</dbReference>
<evidence type="ECO:0000256" key="2">
    <source>
        <dbReference type="HAMAP-Rule" id="MF_00460"/>
    </source>
</evidence>
<reference evidence="3 4" key="1">
    <citation type="submission" date="2023-01" db="EMBL/GenBank/DDBJ databases">
        <title>Novel species of the genus Vogesella isolated from rivers.</title>
        <authorList>
            <person name="Lu H."/>
        </authorList>
    </citation>
    <scope>NUCLEOTIDE SEQUENCE [LARGE SCALE GENOMIC DNA]</scope>
    <source>
        <strain evidence="3 4">DC21W</strain>
    </source>
</reference>
<dbReference type="Proteomes" id="UP001219956">
    <property type="component" value="Unassembled WGS sequence"/>
</dbReference>
<dbReference type="SUPFAM" id="SSF54285">
    <property type="entry name" value="MoaD/ThiS"/>
    <property type="match status" value="1"/>
</dbReference>
<evidence type="ECO:0000313" key="4">
    <source>
        <dbReference type="Proteomes" id="UP001219956"/>
    </source>
</evidence>
<proteinExistence type="inferred from homology"/>
<comment type="caution">
    <text evidence="3">The sequence shown here is derived from an EMBL/GenBank/DDBJ whole genome shotgun (WGS) entry which is preliminary data.</text>
</comment>
<organism evidence="3 4">
    <name type="scientific">Vogesella aquatica</name>
    <dbReference type="NCBI Taxonomy" id="2984206"/>
    <lineage>
        <taxon>Bacteria</taxon>
        <taxon>Pseudomonadati</taxon>
        <taxon>Pseudomonadota</taxon>
        <taxon>Betaproteobacteria</taxon>
        <taxon>Neisseriales</taxon>
        <taxon>Chromobacteriaceae</taxon>
        <taxon>Vogesella</taxon>
    </lineage>
</organism>
<dbReference type="InterPro" id="IPR037021">
    <property type="entry name" value="RnfH_sf"/>
</dbReference>
<evidence type="ECO:0000313" key="3">
    <source>
        <dbReference type="EMBL" id="MDC7717298.1"/>
    </source>
</evidence>
<dbReference type="Gene3D" id="3.10.20.280">
    <property type="entry name" value="RnfH-like"/>
    <property type="match status" value="1"/>
</dbReference>
<dbReference type="Pfam" id="PF03658">
    <property type="entry name" value="Ub-RnfH"/>
    <property type="match status" value="1"/>
</dbReference>